<proteinExistence type="predicted"/>
<evidence type="ECO:0000259" key="4">
    <source>
        <dbReference type="PROSITE" id="PS50949"/>
    </source>
</evidence>
<dbReference type="PANTHER" id="PTHR38445">
    <property type="entry name" value="HTH-TYPE TRANSCRIPTIONAL REPRESSOR YTRA"/>
    <property type="match status" value="1"/>
</dbReference>
<gene>
    <name evidence="5" type="ORF">J2S72_000492</name>
</gene>
<evidence type="ECO:0000313" key="5">
    <source>
        <dbReference type="EMBL" id="MDQ0274484.1"/>
    </source>
</evidence>
<evidence type="ECO:0000256" key="1">
    <source>
        <dbReference type="ARBA" id="ARBA00023015"/>
    </source>
</evidence>
<dbReference type="CDD" id="cd07377">
    <property type="entry name" value="WHTH_GntR"/>
    <property type="match status" value="1"/>
</dbReference>
<evidence type="ECO:0000313" key="6">
    <source>
        <dbReference type="Proteomes" id="UP001236559"/>
    </source>
</evidence>
<dbReference type="Proteomes" id="UP001236559">
    <property type="component" value="Unassembled WGS sequence"/>
</dbReference>
<feature type="domain" description="HTH gntR-type" evidence="4">
    <location>
        <begin position="10"/>
        <end position="78"/>
    </location>
</feature>
<dbReference type="SMART" id="SM00345">
    <property type="entry name" value="HTH_GNTR"/>
    <property type="match status" value="1"/>
</dbReference>
<reference evidence="5 6" key="1">
    <citation type="submission" date="2023-07" db="EMBL/GenBank/DDBJ databases">
        <title>Genomic Encyclopedia of Type Strains, Phase IV (KMG-IV): sequencing the most valuable type-strain genomes for metagenomic binning, comparative biology and taxonomic classification.</title>
        <authorList>
            <person name="Goeker M."/>
        </authorList>
    </citation>
    <scope>NUCLEOTIDE SEQUENCE [LARGE SCALE GENOMIC DNA]</scope>
    <source>
        <strain evidence="5 6">DSM 22616</strain>
    </source>
</reference>
<accession>A0ABU0AT87</accession>
<keyword evidence="2" id="KW-0238">DNA-binding</keyword>
<dbReference type="EMBL" id="JAUSTN010000002">
    <property type="protein sequence ID" value="MDQ0274484.1"/>
    <property type="molecule type" value="Genomic_DNA"/>
</dbReference>
<evidence type="ECO:0000256" key="3">
    <source>
        <dbReference type="ARBA" id="ARBA00023163"/>
    </source>
</evidence>
<dbReference type="InterPro" id="IPR000524">
    <property type="entry name" value="Tscrpt_reg_HTH_GntR"/>
</dbReference>
<dbReference type="Pfam" id="PF00392">
    <property type="entry name" value="GntR"/>
    <property type="match status" value="1"/>
</dbReference>
<protein>
    <submittedName>
        <fullName evidence="5">GntR family transcriptional regulator</fullName>
    </submittedName>
</protein>
<comment type="caution">
    <text evidence="5">The sequence shown here is derived from an EMBL/GenBank/DDBJ whole genome shotgun (WGS) entry which is preliminary data.</text>
</comment>
<dbReference type="InterPro" id="IPR036390">
    <property type="entry name" value="WH_DNA-bd_sf"/>
</dbReference>
<organism evidence="5 6">
    <name type="scientific">Peptoniphilus koenoeneniae</name>
    <dbReference type="NCBI Taxonomy" id="507751"/>
    <lineage>
        <taxon>Bacteria</taxon>
        <taxon>Bacillati</taxon>
        <taxon>Bacillota</taxon>
        <taxon>Tissierellia</taxon>
        <taxon>Tissierellales</taxon>
        <taxon>Peptoniphilaceae</taxon>
        <taxon>Peptoniphilus</taxon>
    </lineage>
</organism>
<evidence type="ECO:0000256" key="2">
    <source>
        <dbReference type="ARBA" id="ARBA00023125"/>
    </source>
</evidence>
<dbReference type="PROSITE" id="PS50949">
    <property type="entry name" value="HTH_GNTR"/>
    <property type="match status" value="1"/>
</dbReference>
<sequence>MEIFLNDTKDPLYLKIFFAIREKIMLGQLKNNEQLPSVRELSTQLNVSVLTVKKAYDELEKNGLAFTIAGKGSFVKNIGIDSIKENKLLDIQKILEKILEDAESFGITKDDIENIIKYL</sequence>
<dbReference type="Gene3D" id="1.10.10.10">
    <property type="entry name" value="Winged helix-like DNA-binding domain superfamily/Winged helix DNA-binding domain"/>
    <property type="match status" value="1"/>
</dbReference>
<dbReference type="RefSeq" id="WP_023055591.1">
    <property type="nucleotide sequence ID" value="NZ_JAUSTN010000002.1"/>
</dbReference>
<keyword evidence="6" id="KW-1185">Reference proteome</keyword>
<dbReference type="SUPFAM" id="SSF46785">
    <property type="entry name" value="Winged helix' DNA-binding domain"/>
    <property type="match status" value="1"/>
</dbReference>
<keyword evidence="3" id="KW-0804">Transcription</keyword>
<name>A0ABU0AT87_9FIRM</name>
<keyword evidence="1" id="KW-0805">Transcription regulation</keyword>
<dbReference type="InterPro" id="IPR036388">
    <property type="entry name" value="WH-like_DNA-bd_sf"/>
</dbReference>
<dbReference type="PANTHER" id="PTHR38445:SF7">
    <property type="entry name" value="GNTR-FAMILY TRANSCRIPTIONAL REGULATOR"/>
    <property type="match status" value="1"/>
</dbReference>